<feature type="region of interest" description="Disordered" evidence="1">
    <location>
        <begin position="312"/>
        <end position="350"/>
    </location>
</feature>
<accession>A0AAJ0MAM0</accession>
<feature type="compositionally biased region" description="Basic and acidic residues" evidence="1">
    <location>
        <begin position="453"/>
        <end position="462"/>
    </location>
</feature>
<dbReference type="InterPro" id="IPR003615">
    <property type="entry name" value="HNH_nuc"/>
</dbReference>
<protein>
    <recommendedName>
        <fullName evidence="2">HNH nuclease domain-containing protein</fullName>
    </recommendedName>
</protein>
<keyword evidence="4" id="KW-1185">Reference proteome</keyword>
<evidence type="ECO:0000313" key="3">
    <source>
        <dbReference type="EMBL" id="KAK3346325.1"/>
    </source>
</evidence>
<dbReference type="AlphaFoldDB" id="A0AAJ0MAM0"/>
<reference evidence="3" key="1">
    <citation type="journal article" date="2023" name="Mol. Phylogenet. Evol.">
        <title>Genome-scale phylogeny and comparative genomics of the fungal order Sordariales.</title>
        <authorList>
            <person name="Hensen N."/>
            <person name="Bonometti L."/>
            <person name="Westerberg I."/>
            <person name="Brannstrom I.O."/>
            <person name="Guillou S."/>
            <person name="Cros-Aarteil S."/>
            <person name="Calhoun S."/>
            <person name="Haridas S."/>
            <person name="Kuo A."/>
            <person name="Mondo S."/>
            <person name="Pangilinan J."/>
            <person name="Riley R."/>
            <person name="LaButti K."/>
            <person name="Andreopoulos B."/>
            <person name="Lipzen A."/>
            <person name="Chen C."/>
            <person name="Yan M."/>
            <person name="Daum C."/>
            <person name="Ng V."/>
            <person name="Clum A."/>
            <person name="Steindorff A."/>
            <person name="Ohm R.A."/>
            <person name="Martin F."/>
            <person name="Silar P."/>
            <person name="Natvig D.O."/>
            <person name="Lalanne C."/>
            <person name="Gautier V."/>
            <person name="Ament-Velasquez S.L."/>
            <person name="Kruys A."/>
            <person name="Hutchinson M.I."/>
            <person name="Powell A.J."/>
            <person name="Barry K."/>
            <person name="Miller A.N."/>
            <person name="Grigoriev I.V."/>
            <person name="Debuchy R."/>
            <person name="Gladieux P."/>
            <person name="Hiltunen Thoren M."/>
            <person name="Johannesson H."/>
        </authorList>
    </citation>
    <scope>NUCLEOTIDE SEQUENCE</scope>
    <source>
        <strain evidence="3">CBS 955.72</strain>
    </source>
</reference>
<sequence>MTNPSSAGQRTLTQPTVIAPFLQLLPLSEPFQPTNEHLAKTKFRHPGYADSENIILILPAFDSNGIHHETARIACCILANCAWDGYLSLSPNGPRVPPGPDFVLTAPAYYFCVPDDFKYAVVPSLEHFHFPNQLPRSWEDNNQAPILSASTGAETCCITCSSLPLETAHIIPAKNIDWWQDNLMYEYARQPSASMDTHCPDNSLRLRKDVHTLWDAHRFALVPKQGAWVAHVLEAGVTDELQALYHNLQLQPLAGVRREYMLARFAMAVLDKAMFARQPSKGLRRLVWIGTRGEDPGVKELSPKQCRAIFGVGARGKSSSRSPSKRARAEGDDDDENGPRVQDDNSDCCDYSEHESRMAADCSCLSLDGSDEGEEDEIERGRPRKRLRRDNVVEKLHSEPLLLHTPSFKMEARSCGSRGFGVSLIVSQQSGFDRRHNLPPYHPNDDGTITDLRNPERGEILR</sequence>
<comment type="caution">
    <text evidence="3">The sequence shown here is derived from an EMBL/GenBank/DDBJ whole genome shotgun (WGS) entry which is preliminary data.</text>
</comment>
<gene>
    <name evidence="3" type="ORF">B0T25DRAFT_276599</name>
</gene>
<dbReference type="Pfam" id="PF13391">
    <property type="entry name" value="HNH_2"/>
    <property type="match status" value="1"/>
</dbReference>
<name>A0AAJ0MAM0_9PEZI</name>
<feature type="domain" description="HNH nuclease" evidence="2">
    <location>
        <begin position="156"/>
        <end position="221"/>
    </location>
</feature>
<reference evidence="3" key="2">
    <citation type="submission" date="2023-06" db="EMBL/GenBank/DDBJ databases">
        <authorList>
            <consortium name="Lawrence Berkeley National Laboratory"/>
            <person name="Haridas S."/>
            <person name="Hensen N."/>
            <person name="Bonometti L."/>
            <person name="Westerberg I."/>
            <person name="Brannstrom I.O."/>
            <person name="Guillou S."/>
            <person name="Cros-Aarteil S."/>
            <person name="Calhoun S."/>
            <person name="Kuo A."/>
            <person name="Mondo S."/>
            <person name="Pangilinan J."/>
            <person name="Riley R."/>
            <person name="Labutti K."/>
            <person name="Andreopoulos B."/>
            <person name="Lipzen A."/>
            <person name="Chen C."/>
            <person name="Yanf M."/>
            <person name="Daum C."/>
            <person name="Ng V."/>
            <person name="Clum A."/>
            <person name="Steindorff A."/>
            <person name="Ohm R."/>
            <person name="Martin F."/>
            <person name="Silar P."/>
            <person name="Natvig D."/>
            <person name="Lalanne C."/>
            <person name="Gautier V."/>
            <person name="Ament-Velasquez S.L."/>
            <person name="Kruys A."/>
            <person name="Hutchinson M.I."/>
            <person name="Powell A.J."/>
            <person name="Barry K."/>
            <person name="Miller A.N."/>
            <person name="Grigoriev I.V."/>
            <person name="Debuchy R."/>
            <person name="Gladieux P."/>
            <person name="Thoren M.H."/>
            <person name="Johannesson H."/>
        </authorList>
    </citation>
    <scope>NUCLEOTIDE SEQUENCE</scope>
    <source>
        <strain evidence="3">CBS 955.72</strain>
    </source>
</reference>
<feature type="region of interest" description="Disordered" evidence="1">
    <location>
        <begin position="433"/>
        <end position="462"/>
    </location>
</feature>
<evidence type="ECO:0000256" key="1">
    <source>
        <dbReference type="SAM" id="MobiDB-lite"/>
    </source>
</evidence>
<organism evidence="3 4">
    <name type="scientific">Lasiosphaeria hispida</name>
    <dbReference type="NCBI Taxonomy" id="260671"/>
    <lineage>
        <taxon>Eukaryota</taxon>
        <taxon>Fungi</taxon>
        <taxon>Dikarya</taxon>
        <taxon>Ascomycota</taxon>
        <taxon>Pezizomycotina</taxon>
        <taxon>Sordariomycetes</taxon>
        <taxon>Sordariomycetidae</taxon>
        <taxon>Sordariales</taxon>
        <taxon>Lasiosphaeriaceae</taxon>
        <taxon>Lasiosphaeria</taxon>
    </lineage>
</organism>
<evidence type="ECO:0000313" key="4">
    <source>
        <dbReference type="Proteomes" id="UP001275084"/>
    </source>
</evidence>
<proteinExistence type="predicted"/>
<evidence type="ECO:0000259" key="2">
    <source>
        <dbReference type="Pfam" id="PF13391"/>
    </source>
</evidence>
<dbReference type="EMBL" id="JAUIQD010000006">
    <property type="protein sequence ID" value="KAK3346325.1"/>
    <property type="molecule type" value="Genomic_DNA"/>
</dbReference>
<dbReference type="Proteomes" id="UP001275084">
    <property type="component" value="Unassembled WGS sequence"/>
</dbReference>